<dbReference type="PANTHER" id="PTHR42939:SF1">
    <property type="entry name" value="ABC TRANSPORTER ATP-BINDING PROTEIN ALBC-RELATED"/>
    <property type="match status" value="1"/>
</dbReference>
<dbReference type="Pfam" id="PF00005">
    <property type="entry name" value="ABC_tran"/>
    <property type="match status" value="1"/>
</dbReference>
<dbReference type="GO" id="GO:0016887">
    <property type="term" value="F:ATP hydrolysis activity"/>
    <property type="evidence" value="ECO:0007669"/>
    <property type="project" value="InterPro"/>
</dbReference>
<evidence type="ECO:0000256" key="3">
    <source>
        <dbReference type="ARBA" id="ARBA00022840"/>
    </source>
</evidence>
<organism evidence="5 6">
    <name type="scientific">Methanocella conradii (strain DSM 24694 / JCM 17849 / CGMCC 1.5162 / HZ254)</name>
    <dbReference type="NCBI Taxonomy" id="1041930"/>
    <lineage>
        <taxon>Archaea</taxon>
        <taxon>Methanobacteriati</taxon>
        <taxon>Methanobacteriota</taxon>
        <taxon>Stenosarchaea group</taxon>
        <taxon>Methanomicrobia</taxon>
        <taxon>Methanocellales</taxon>
        <taxon>Methanocellaceae</taxon>
        <taxon>Methanocella</taxon>
    </lineage>
</organism>
<dbReference type="STRING" id="1041930.Mtc_2093"/>
<evidence type="ECO:0000256" key="2">
    <source>
        <dbReference type="ARBA" id="ARBA00022741"/>
    </source>
</evidence>
<dbReference type="SMART" id="SM00382">
    <property type="entry name" value="AAA"/>
    <property type="match status" value="1"/>
</dbReference>
<dbReference type="InterPro" id="IPR003593">
    <property type="entry name" value="AAA+_ATPase"/>
</dbReference>
<dbReference type="RefSeq" id="WP_014406662.1">
    <property type="nucleotide sequence ID" value="NC_017034.1"/>
</dbReference>
<evidence type="ECO:0000313" key="6">
    <source>
        <dbReference type="Proteomes" id="UP000005233"/>
    </source>
</evidence>
<evidence type="ECO:0000259" key="4">
    <source>
        <dbReference type="PROSITE" id="PS50893"/>
    </source>
</evidence>
<keyword evidence="2" id="KW-0547">Nucleotide-binding</keyword>
<name>H8I7G5_METCZ</name>
<dbReference type="GO" id="GO:0005524">
    <property type="term" value="F:ATP binding"/>
    <property type="evidence" value="ECO:0007669"/>
    <property type="project" value="UniProtKB-KW"/>
</dbReference>
<dbReference type="AlphaFoldDB" id="H8I7G5"/>
<dbReference type="Proteomes" id="UP000005233">
    <property type="component" value="Chromosome"/>
</dbReference>
<dbReference type="InterPro" id="IPR027417">
    <property type="entry name" value="P-loop_NTPase"/>
</dbReference>
<keyword evidence="3" id="KW-0067">ATP-binding</keyword>
<accession>H8I7G5</accession>
<dbReference type="TCDB" id="3.A.1.147.9">
    <property type="family name" value="the atp-binding cassette (abc) superfamily"/>
</dbReference>
<dbReference type="SUPFAM" id="SSF52540">
    <property type="entry name" value="P-loop containing nucleoside triphosphate hydrolases"/>
    <property type="match status" value="1"/>
</dbReference>
<sequence>MVIDGVPAIKLSGVRKEYGDMVAVEGLDLEVRHGEILGLLGPNGSGKSTTIKMMMGLVKPTRGSVNILGIDASKDPIGIKKQIGYVPESPRIYEFLTALEFLDLTGDLYGMTPEDKMQRIKEFIEAFDLEGREGDIISSYSDGMKQKTAIISALMHRPRLLLLDEPLRGLDPKSAKIMKDLLNKLASQGVTTVVSTHTLEIAQAMCTRIAIIYNGRLLALGTMEELRQAASMPGSGLEDIFLKLTGTGDIKPIVEALIK</sequence>
<dbReference type="PANTHER" id="PTHR42939">
    <property type="entry name" value="ABC TRANSPORTER ATP-BINDING PROTEIN ALBC-RELATED"/>
    <property type="match status" value="1"/>
</dbReference>
<protein>
    <submittedName>
        <fullName evidence="5">ABC-type multidrug transport system, ATPase component</fullName>
    </submittedName>
</protein>
<dbReference type="InterPro" id="IPR003439">
    <property type="entry name" value="ABC_transporter-like_ATP-bd"/>
</dbReference>
<proteinExistence type="predicted"/>
<gene>
    <name evidence="5" type="ordered locus">Mtc_2093</name>
</gene>
<dbReference type="OrthoDB" id="87732at2157"/>
<dbReference type="GeneID" id="11972249"/>
<dbReference type="PROSITE" id="PS50893">
    <property type="entry name" value="ABC_TRANSPORTER_2"/>
    <property type="match status" value="1"/>
</dbReference>
<dbReference type="KEGG" id="mez:Mtc_2093"/>
<dbReference type="EMBL" id="CP003243">
    <property type="protein sequence ID" value="AFD00831.1"/>
    <property type="molecule type" value="Genomic_DNA"/>
</dbReference>
<keyword evidence="1" id="KW-0813">Transport</keyword>
<reference evidence="5 6" key="1">
    <citation type="journal article" date="2012" name="J. Bacteriol.">
        <title>Complete genome sequence of a thermophilic methanogen, Methanocella conradii HZ254, isolated from Chinese rice field soil.</title>
        <authorList>
            <person name="Lu Z."/>
            <person name="Lu Y."/>
        </authorList>
    </citation>
    <scope>NUCLEOTIDE SEQUENCE [LARGE SCALE GENOMIC DNA]</scope>
    <source>
        <strain evidence="6">DSM 24694 / JCM 17849 / CGMCC 1.5162 / HZ254</strain>
    </source>
</reference>
<evidence type="ECO:0000256" key="1">
    <source>
        <dbReference type="ARBA" id="ARBA00022448"/>
    </source>
</evidence>
<dbReference type="eggNOG" id="arCOG00194">
    <property type="taxonomic scope" value="Archaea"/>
</dbReference>
<dbReference type="Gene3D" id="3.40.50.300">
    <property type="entry name" value="P-loop containing nucleotide triphosphate hydrolases"/>
    <property type="match status" value="1"/>
</dbReference>
<dbReference type="InterPro" id="IPR051782">
    <property type="entry name" value="ABC_Transporter_VariousFunc"/>
</dbReference>
<feature type="domain" description="ABC transporter" evidence="4">
    <location>
        <begin position="9"/>
        <end position="239"/>
    </location>
</feature>
<dbReference type="CDD" id="cd03230">
    <property type="entry name" value="ABC_DR_subfamily_A"/>
    <property type="match status" value="1"/>
</dbReference>
<keyword evidence="6" id="KW-1185">Reference proteome</keyword>
<evidence type="ECO:0000313" key="5">
    <source>
        <dbReference type="EMBL" id="AFD00831.1"/>
    </source>
</evidence>
<dbReference type="HOGENOM" id="CLU_000604_1_2_2"/>